<evidence type="ECO:0000256" key="1">
    <source>
        <dbReference type="ARBA" id="ARBA00007362"/>
    </source>
</evidence>
<dbReference type="Proteomes" id="UP000276055">
    <property type="component" value="Unassembled WGS sequence"/>
</dbReference>
<evidence type="ECO:0000313" key="5">
    <source>
        <dbReference type="EMBL" id="RKR20117.1"/>
    </source>
</evidence>
<evidence type="ECO:0000313" key="6">
    <source>
        <dbReference type="Proteomes" id="UP000276055"/>
    </source>
</evidence>
<gene>
    <name evidence="5" type="ORF">C8D78_1930</name>
</gene>
<dbReference type="PANTHER" id="PTHR22911:SF76">
    <property type="entry name" value="EAMA DOMAIN-CONTAINING PROTEIN"/>
    <property type="match status" value="1"/>
</dbReference>
<sequence length="346" mass="35001">MARPRLKTDTTPSSGQGRAEAPFVALPHYCWSVNFFLAAIGVLGVASSGPLIAATLGATSVSALAIAFWRNAIGSVVMAGPVLVRSPREFGKVTGAEFRWSLAAAVALALHFACFITSLQLTSVAAATALVCLQSGWIALFQMFRGVRHRWPVLVGLGTAFAGVVTITGFDMGTSPGALLGDLLAVAGGALAGIYTLAGGKARQSMSTGVYTTLCYGMCAAIVAGMALVVGQPLAGFEASGWLGILAITVCAQLVGHTAFNHLLATMSPLLVSMIILLEIPGAALLAAAFLGETLPAGTYAGLAMILVGLAVVVLGQRGSRSGGRGGAGRGGEAPGTERLAELGTD</sequence>
<feature type="transmembrane region" description="Helical" evidence="3">
    <location>
        <begin position="98"/>
        <end position="118"/>
    </location>
</feature>
<feature type="region of interest" description="Disordered" evidence="2">
    <location>
        <begin position="320"/>
        <end position="346"/>
    </location>
</feature>
<feature type="transmembrane region" description="Helical" evidence="3">
    <location>
        <begin position="210"/>
        <end position="230"/>
    </location>
</feature>
<comment type="caution">
    <text evidence="5">The sequence shown here is derived from an EMBL/GenBank/DDBJ whole genome shotgun (WGS) entry which is preliminary data.</text>
</comment>
<feature type="domain" description="EamA" evidence="4">
    <location>
        <begin position="180"/>
        <end position="314"/>
    </location>
</feature>
<comment type="similarity">
    <text evidence="1">Belongs to the EamA transporter family.</text>
</comment>
<proteinExistence type="inferred from homology"/>
<keyword evidence="3" id="KW-0812">Transmembrane</keyword>
<reference evidence="5 6" key="1">
    <citation type="submission" date="2018-10" db="EMBL/GenBank/DDBJ databases">
        <title>Genomic Encyclopedia of Type Strains, Phase IV (KMG-IV): sequencing the most valuable type-strain genomes for metagenomic binning, comparative biology and taxonomic classification.</title>
        <authorList>
            <person name="Goeker M."/>
        </authorList>
    </citation>
    <scope>NUCLEOTIDE SEQUENCE [LARGE SCALE GENOMIC DNA]</scope>
    <source>
        <strain evidence="5 6">DSM 25586</strain>
    </source>
</reference>
<dbReference type="AlphaFoldDB" id="A0A495EVH2"/>
<accession>A0A495EVH2</accession>
<dbReference type="InterPro" id="IPR037185">
    <property type="entry name" value="EmrE-like"/>
</dbReference>
<dbReference type="InterPro" id="IPR000620">
    <property type="entry name" value="EamA_dom"/>
</dbReference>
<feature type="transmembrane region" description="Helical" evidence="3">
    <location>
        <begin position="176"/>
        <end position="198"/>
    </location>
</feature>
<evidence type="ECO:0000259" key="4">
    <source>
        <dbReference type="Pfam" id="PF00892"/>
    </source>
</evidence>
<feature type="transmembrane region" description="Helical" evidence="3">
    <location>
        <begin position="270"/>
        <end position="291"/>
    </location>
</feature>
<protein>
    <submittedName>
        <fullName evidence="5">Drug/metabolite transporter (DMT)-like permease</fullName>
    </submittedName>
</protein>
<dbReference type="Pfam" id="PF00892">
    <property type="entry name" value="EamA"/>
    <property type="match status" value="1"/>
</dbReference>
<dbReference type="PANTHER" id="PTHR22911">
    <property type="entry name" value="ACYL-MALONYL CONDENSING ENZYME-RELATED"/>
    <property type="match status" value="1"/>
</dbReference>
<feature type="compositionally biased region" description="Gly residues" evidence="2">
    <location>
        <begin position="321"/>
        <end position="334"/>
    </location>
</feature>
<dbReference type="SUPFAM" id="SSF103481">
    <property type="entry name" value="Multidrug resistance efflux transporter EmrE"/>
    <property type="match status" value="2"/>
</dbReference>
<keyword evidence="3" id="KW-1133">Transmembrane helix</keyword>
<evidence type="ECO:0000256" key="3">
    <source>
        <dbReference type="SAM" id="Phobius"/>
    </source>
</evidence>
<name>A0A495EVH2_9MICC</name>
<keyword evidence="3" id="KW-0472">Membrane</keyword>
<dbReference type="GO" id="GO:0016020">
    <property type="term" value="C:membrane"/>
    <property type="evidence" value="ECO:0007669"/>
    <property type="project" value="InterPro"/>
</dbReference>
<dbReference type="EMBL" id="RBIR01000003">
    <property type="protein sequence ID" value="RKR20117.1"/>
    <property type="molecule type" value="Genomic_DNA"/>
</dbReference>
<feature type="transmembrane region" description="Helical" evidence="3">
    <location>
        <begin position="151"/>
        <end position="170"/>
    </location>
</feature>
<feature type="transmembrane region" description="Helical" evidence="3">
    <location>
        <begin position="124"/>
        <end position="144"/>
    </location>
</feature>
<feature type="transmembrane region" description="Helical" evidence="3">
    <location>
        <begin position="242"/>
        <end position="263"/>
    </location>
</feature>
<feature type="transmembrane region" description="Helical" evidence="3">
    <location>
        <begin position="297"/>
        <end position="316"/>
    </location>
</feature>
<evidence type="ECO:0000256" key="2">
    <source>
        <dbReference type="SAM" id="MobiDB-lite"/>
    </source>
</evidence>
<feature type="transmembrane region" description="Helical" evidence="3">
    <location>
        <begin position="21"/>
        <end position="45"/>
    </location>
</feature>
<organism evidence="5 6">
    <name type="scientific">Arthrobacter oryzae</name>
    <dbReference type="NCBI Taxonomy" id="409290"/>
    <lineage>
        <taxon>Bacteria</taxon>
        <taxon>Bacillati</taxon>
        <taxon>Actinomycetota</taxon>
        <taxon>Actinomycetes</taxon>
        <taxon>Micrococcales</taxon>
        <taxon>Micrococcaceae</taxon>
        <taxon>Arthrobacter</taxon>
    </lineage>
</organism>